<dbReference type="AlphaFoldDB" id="A0A9P7BAZ2"/>
<sequence length="345" mass="40836">MTDLFSTPTFQNLSIPLIRDENHNNNNLLKDELMYQFDEEIEYLQLYPMSNNYNYKYTDTTYDSYTYHDNNTTSNHPSQVDYHDILGVAIDGRINLNNKNTQLPVDIPQQHDNNRCDLDTYYYHQYLNNKPNITGGNKTNQYNNSHFPNNIPYLSSDEEDKTFYSEVIHTVPLKTKKQNQILKTKCIYEEFLKDYDSVSITSSDSHSTKINENSLPDNEEPKYEFPITEVTHFSKQIQDDNSAFLRIPSDTFQDFVTSEDKYIPNTDQLHRNSITDETSAHRTDQKISNLNNSHPCIDKQNIDYSKHEEFNDKLQKKLNRYFSNADYLDKVRFQEISYRFSKTYH</sequence>
<accession>A0A9P7BAZ2</accession>
<evidence type="ECO:0000313" key="2">
    <source>
        <dbReference type="EMBL" id="KAG0668396.1"/>
    </source>
</evidence>
<proteinExistence type="predicted"/>
<feature type="region of interest" description="Disordered" evidence="1">
    <location>
        <begin position="200"/>
        <end position="220"/>
    </location>
</feature>
<organism evidence="2 3">
    <name type="scientific">Maudiozyma exigua</name>
    <name type="common">Yeast</name>
    <name type="synonym">Kazachstania exigua</name>
    <dbReference type="NCBI Taxonomy" id="34358"/>
    <lineage>
        <taxon>Eukaryota</taxon>
        <taxon>Fungi</taxon>
        <taxon>Dikarya</taxon>
        <taxon>Ascomycota</taxon>
        <taxon>Saccharomycotina</taxon>
        <taxon>Saccharomycetes</taxon>
        <taxon>Saccharomycetales</taxon>
        <taxon>Saccharomycetaceae</taxon>
        <taxon>Maudiozyma</taxon>
    </lineage>
</organism>
<evidence type="ECO:0000256" key="1">
    <source>
        <dbReference type="SAM" id="MobiDB-lite"/>
    </source>
</evidence>
<comment type="caution">
    <text evidence="2">The sequence shown here is derived from an EMBL/GenBank/DDBJ whole genome shotgun (WGS) entry which is preliminary data.</text>
</comment>
<dbReference type="OrthoDB" id="4036215at2759"/>
<gene>
    <name evidence="2" type="ORF">C6P45_004682</name>
</gene>
<protein>
    <submittedName>
        <fullName evidence="2">Uncharacterized protein</fullName>
    </submittedName>
</protein>
<reference evidence="2 3" key="1">
    <citation type="submission" date="2020-11" db="EMBL/GenBank/DDBJ databases">
        <title>Kefir isolates.</title>
        <authorList>
            <person name="Marcisauskas S."/>
            <person name="Kim Y."/>
            <person name="Blasche S."/>
        </authorList>
    </citation>
    <scope>NUCLEOTIDE SEQUENCE [LARGE SCALE GENOMIC DNA]</scope>
    <source>
        <strain evidence="2 3">OG2</strain>
    </source>
</reference>
<name>A0A9P7BAZ2_MAUEX</name>
<feature type="region of interest" description="Disordered" evidence="1">
    <location>
        <begin position="275"/>
        <end position="294"/>
    </location>
</feature>
<dbReference type="Proteomes" id="UP000750334">
    <property type="component" value="Unassembled WGS sequence"/>
</dbReference>
<feature type="compositionally biased region" description="Basic and acidic residues" evidence="1">
    <location>
        <begin position="275"/>
        <end position="285"/>
    </location>
</feature>
<keyword evidence="3" id="KW-1185">Reference proteome</keyword>
<evidence type="ECO:0000313" key="3">
    <source>
        <dbReference type="Proteomes" id="UP000750334"/>
    </source>
</evidence>
<dbReference type="EMBL" id="PUHR01000068">
    <property type="protein sequence ID" value="KAG0668396.1"/>
    <property type="molecule type" value="Genomic_DNA"/>
</dbReference>